<dbReference type="EMBL" id="QRBI01000113">
    <property type="protein sequence ID" value="RMC09715.1"/>
    <property type="molecule type" value="Genomic_DNA"/>
</dbReference>
<keyword evidence="4" id="KW-0548">Nucleotidyltransferase</keyword>
<evidence type="ECO:0000256" key="1">
    <source>
        <dbReference type="ARBA" id="ARBA00010879"/>
    </source>
</evidence>
<dbReference type="Gene3D" id="3.10.10.10">
    <property type="entry name" value="HIV Type 1 Reverse Transcriptase, subunit A, domain 1"/>
    <property type="match status" value="1"/>
</dbReference>
<dbReference type="InterPro" id="IPR007110">
    <property type="entry name" value="Ig-like_dom"/>
</dbReference>
<dbReference type="Pfam" id="PF18697">
    <property type="entry name" value="MLVIN_C"/>
    <property type="match status" value="1"/>
</dbReference>
<dbReference type="InterPro" id="IPR036397">
    <property type="entry name" value="RNaseH_sf"/>
</dbReference>
<protein>
    <recommendedName>
        <fullName evidence="2">ribonuclease H</fullName>
        <ecNumber evidence="2">3.1.26.4</ecNumber>
    </recommendedName>
</protein>
<evidence type="ECO:0000313" key="12">
    <source>
        <dbReference type="EMBL" id="RMC09715.1"/>
    </source>
</evidence>
<dbReference type="Gene3D" id="2.30.30.850">
    <property type="match status" value="1"/>
</dbReference>
<organism evidence="12 13">
    <name type="scientific">Hirundo rustica rustica</name>
    <dbReference type="NCBI Taxonomy" id="333673"/>
    <lineage>
        <taxon>Eukaryota</taxon>
        <taxon>Metazoa</taxon>
        <taxon>Chordata</taxon>
        <taxon>Craniata</taxon>
        <taxon>Vertebrata</taxon>
        <taxon>Euteleostomi</taxon>
        <taxon>Archelosauria</taxon>
        <taxon>Archosauria</taxon>
        <taxon>Dinosauria</taxon>
        <taxon>Saurischia</taxon>
        <taxon>Theropoda</taxon>
        <taxon>Coelurosauria</taxon>
        <taxon>Aves</taxon>
        <taxon>Neognathae</taxon>
        <taxon>Neoaves</taxon>
        <taxon>Telluraves</taxon>
        <taxon>Australaves</taxon>
        <taxon>Passeriformes</taxon>
        <taxon>Sylvioidea</taxon>
        <taxon>Hirundinidae</taxon>
        <taxon>Hirundo</taxon>
    </lineage>
</organism>
<evidence type="ECO:0000256" key="8">
    <source>
        <dbReference type="SAM" id="Coils"/>
    </source>
</evidence>
<dbReference type="PROSITE" id="PS50835">
    <property type="entry name" value="IG_LIKE"/>
    <property type="match status" value="3"/>
</dbReference>
<reference evidence="12 13" key="1">
    <citation type="submission" date="2018-07" db="EMBL/GenBank/DDBJ databases">
        <title>A high quality draft genome assembly of the barn swallow (H. rustica rustica).</title>
        <authorList>
            <person name="Formenti G."/>
            <person name="Chiara M."/>
            <person name="Poveda L."/>
            <person name="Francoijs K.-J."/>
            <person name="Bonisoli-Alquati A."/>
            <person name="Canova L."/>
            <person name="Gianfranceschi L."/>
            <person name="Horner D.S."/>
            <person name="Saino N."/>
        </authorList>
    </citation>
    <scope>NUCLEOTIDE SEQUENCE [LARGE SCALE GENOMIC DNA]</scope>
    <source>
        <strain evidence="12">Chelidonia</strain>
        <tissue evidence="12">Blood</tissue>
    </source>
</reference>
<dbReference type="InterPro" id="IPR051320">
    <property type="entry name" value="Viral_Replic_Matur_Polypro"/>
</dbReference>
<dbReference type="GO" id="GO:0006259">
    <property type="term" value="P:DNA metabolic process"/>
    <property type="evidence" value="ECO:0007669"/>
    <property type="project" value="UniProtKB-ARBA"/>
</dbReference>
<dbReference type="GO" id="GO:0003676">
    <property type="term" value="F:nucleic acid binding"/>
    <property type="evidence" value="ECO:0007669"/>
    <property type="project" value="InterPro"/>
</dbReference>
<proteinExistence type="inferred from homology"/>
<dbReference type="Gene3D" id="3.30.70.270">
    <property type="match status" value="1"/>
</dbReference>
<dbReference type="Gene3D" id="3.30.420.10">
    <property type="entry name" value="Ribonuclease H-like superfamily/Ribonuclease H"/>
    <property type="match status" value="1"/>
</dbReference>
<dbReference type="EC" id="3.1.26.4" evidence="2"/>
<evidence type="ECO:0000256" key="6">
    <source>
        <dbReference type="ARBA" id="ARBA00022759"/>
    </source>
</evidence>
<dbReference type="CDD" id="cd09273">
    <property type="entry name" value="RNase_HI_RT_Bel"/>
    <property type="match status" value="1"/>
</dbReference>
<dbReference type="PROSITE" id="PS50878">
    <property type="entry name" value="RT_POL"/>
    <property type="match status" value="1"/>
</dbReference>
<keyword evidence="5" id="KW-0540">Nuclease</keyword>
<dbReference type="SMART" id="SM00409">
    <property type="entry name" value="IG"/>
    <property type="match status" value="2"/>
</dbReference>
<dbReference type="PANTHER" id="PTHR33064:SF37">
    <property type="entry name" value="RIBONUCLEASE H"/>
    <property type="match status" value="1"/>
</dbReference>
<dbReference type="SUPFAM" id="SSF58069">
    <property type="entry name" value="Virus ectodomain"/>
    <property type="match status" value="1"/>
</dbReference>
<dbReference type="Pfam" id="PF13895">
    <property type="entry name" value="Ig_2"/>
    <property type="match status" value="1"/>
</dbReference>
<evidence type="ECO:0000256" key="4">
    <source>
        <dbReference type="ARBA" id="ARBA00022695"/>
    </source>
</evidence>
<dbReference type="SUPFAM" id="SSF56672">
    <property type="entry name" value="DNA/RNA polymerases"/>
    <property type="match status" value="1"/>
</dbReference>
<keyword evidence="7" id="KW-0378">Hydrolase</keyword>
<dbReference type="InterPro" id="IPR043128">
    <property type="entry name" value="Rev_trsase/Diguanyl_cyclase"/>
</dbReference>
<dbReference type="InterPro" id="IPR003599">
    <property type="entry name" value="Ig_sub"/>
</dbReference>
<dbReference type="InterPro" id="IPR043502">
    <property type="entry name" value="DNA/RNA_pol_sf"/>
</dbReference>
<dbReference type="InterPro" id="IPR013783">
    <property type="entry name" value="Ig-like_fold"/>
</dbReference>
<dbReference type="InterPro" id="IPR002156">
    <property type="entry name" value="RNaseH_domain"/>
</dbReference>
<dbReference type="Proteomes" id="UP000269221">
    <property type="component" value="Unassembled WGS sequence"/>
</dbReference>
<dbReference type="Gene3D" id="2.60.40.10">
    <property type="entry name" value="Immunoglobulins"/>
    <property type="match status" value="2"/>
</dbReference>
<keyword evidence="6" id="KW-0255">Endonuclease</keyword>
<dbReference type="GO" id="GO:0016779">
    <property type="term" value="F:nucleotidyltransferase activity"/>
    <property type="evidence" value="ECO:0007669"/>
    <property type="project" value="UniProtKB-KW"/>
</dbReference>
<evidence type="ECO:0000256" key="2">
    <source>
        <dbReference type="ARBA" id="ARBA00012180"/>
    </source>
</evidence>
<evidence type="ECO:0000256" key="5">
    <source>
        <dbReference type="ARBA" id="ARBA00022722"/>
    </source>
</evidence>
<evidence type="ECO:0000256" key="7">
    <source>
        <dbReference type="ARBA" id="ARBA00022801"/>
    </source>
</evidence>
<comment type="caution">
    <text evidence="12">The sequence shown here is derived from an EMBL/GenBank/DDBJ whole genome shotgun (WGS) entry which is preliminary data.</text>
</comment>
<name>A0A3M0K9D4_HIRRU</name>
<dbReference type="CDD" id="cd00096">
    <property type="entry name" value="Ig"/>
    <property type="match status" value="1"/>
</dbReference>
<dbReference type="InterPro" id="IPR036179">
    <property type="entry name" value="Ig-like_dom_sf"/>
</dbReference>
<dbReference type="Gene3D" id="1.10.287.210">
    <property type="match status" value="1"/>
</dbReference>
<evidence type="ECO:0000259" key="10">
    <source>
        <dbReference type="PROSITE" id="PS50878"/>
    </source>
</evidence>
<dbReference type="InterPro" id="IPR040643">
    <property type="entry name" value="MLVIN_C"/>
</dbReference>
<dbReference type="SUPFAM" id="SSF53098">
    <property type="entry name" value="Ribonuclease H-like"/>
    <property type="match status" value="1"/>
</dbReference>
<dbReference type="Pfam" id="PF00078">
    <property type="entry name" value="RVT_1"/>
    <property type="match status" value="1"/>
</dbReference>
<keyword evidence="8" id="KW-0175">Coiled coil</keyword>
<dbReference type="Gene3D" id="1.10.340.70">
    <property type="match status" value="1"/>
</dbReference>
<feature type="domain" description="Ig-like" evidence="9">
    <location>
        <begin position="806"/>
        <end position="891"/>
    </location>
</feature>
<keyword evidence="3" id="KW-0808">Transferase</keyword>
<sequence>MLQARIIFEGGRVKLEIPEENIGKMFIIKEVEPQPIREEIEQAVVPWVWETGTPGKSKAAQPVVELKKGKEPVRLKQYAIKPEVRREIAPIIDQYLNLGILQECESEYNTPIFPVKKPNGKYRLVQDLRAINEITKDIHPVVANPYTLLTSVSEKFEWFTVIDLKDAFFCIPLALESRKYFAFEWENPDTGRRRQLTWSRLPQGFKNSPPIFGNQLARELEEWKTTQVTVPSMFYVVLQYVDNIFLAATERDICSQLTISLLNMLGQGGYQVSRDKAQLALLREQDDIELKITPHLNPAEFLRSDREEGELVHDCVEIIEQVYASREDLKDAPIDSPDWELFTDGSSFVENGTRYAGYAVVTTLQVIEAKALPPGTSAQKAEIRALTRALELSKGKRVNVWTDSKYAFGVVHVHGALWKERGLLTSQGSTIKHRDEILLLLEAVREPEAVAVMHVPGHRREDGKIYQGNRLADKTAKRVAKEIKTQSALIPAKGNPADSYMKDEPPYLPDDVKLAHLVKAQKNDKGWYVTATGQVVVPAKIMRAILETEHDKCHWGAEALVKFLKNEVISNQMLTMAKWVNATCPTCVKNNPLVRKQVQMGGLKVGPQPGDYWQIDFSELPKAQAVRGALQWNRPLPLENLVHDISLGDHVYVKNWSVEPLKESWNGPYQVLMTTYTAIKVAGIDNWIHYTRVKKLVASAVIIHVPDPLVLVPESGNVELTCLFSDNQKAGSHEINVRWRKGLDIVSKGIMTLWDDHQQSGNTTLRIPKITTSGEGRYTCIVWIKDSFDYGDFELEIINENYTSAGSVIVAPLRTSQDIWLGPPLRISCQYTLKNNCKRGIRISWWKEREMEWDQLQEGSSEWKKESEGFGWYNITSFASTTMAGNYLCIVKCGLDGGFGLREVVARTNPDQGIGATERTILAVERENIALHCTISQNYTEYGWWHETRIRPGSKYKITAGRKEIALQITNVQKGDDEGEYWCWIARDNWWGHSQVTLRVRDIRVTRQVPERNQTLKIREGQENLIVGLIRDFGRMQNTTSITACLPLPQAAGDPIPWGIIPIREMPSATANVTWNYEIVSKEILDWVEACMLLRKISKQNCQQIPGYYGWIEDPKLNTRILWMDRGSKLKGNCLVIGKVSEPCDKIRVRNKRKKIEEVCQNTTETMTMEEWKTIWGPSLLETYSYLGKVNWCIMWEGKKNQDFEQKSLFKEQYRKKVEMMELWNWTQVLTCDTPPVQIGLEPVRVLLQWGCECRGYNHTLAKKEKEPWDCKTTTVRSPGNLVWVMGHGLWTTHMPIDGAVTQITLGVPTLCPFWKTSKLQEKELVSRKKREIEDDASVQEDWHEPDDGVKVGWMLESLFAPISSYRNREMLYRLLGQTERLAATTKKGFRDLNLQLQATTRMTLQNRMALDLLLLKEHGVCGYLRSRVDHCCVHIPNVTEEVEKYIDQLEQIESKTKEIQKDAEHNWVGALLSSLGIQVSG</sequence>
<evidence type="ECO:0000259" key="9">
    <source>
        <dbReference type="PROSITE" id="PS50835"/>
    </source>
</evidence>
<dbReference type="Pfam" id="PF00075">
    <property type="entry name" value="RNase_H"/>
    <property type="match status" value="1"/>
</dbReference>
<evidence type="ECO:0000313" key="13">
    <source>
        <dbReference type="Proteomes" id="UP000269221"/>
    </source>
</evidence>
<feature type="domain" description="Reverse transcriptase" evidence="10">
    <location>
        <begin position="96"/>
        <end position="360"/>
    </location>
</feature>
<feature type="coiled-coil region" evidence="8">
    <location>
        <begin position="1436"/>
        <end position="1463"/>
    </location>
</feature>
<dbReference type="PANTHER" id="PTHR33064">
    <property type="entry name" value="POL PROTEIN"/>
    <property type="match status" value="1"/>
</dbReference>
<evidence type="ECO:0000259" key="11">
    <source>
        <dbReference type="PROSITE" id="PS50879"/>
    </source>
</evidence>
<dbReference type="SUPFAM" id="SSF48726">
    <property type="entry name" value="Immunoglobulin"/>
    <property type="match status" value="2"/>
</dbReference>
<comment type="similarity">
    <text evidence="1">Belongs to the beta type-B retroviral polymerase family. HERV class-II K(HML-2) pol subfamily.</text>
</comment>
<feature type="domain" description="Ig-like" evidence="9">
    <location>
        <begin position="706"/>
        <end position="782"/>
    </location>
</feature>
<gene>
    <name evidence="12" type="ORF">DUI87_13502</name>
</gene>
<dbReference type="InterPro" id="IPR000477">
    <property type="entry name" value="RT_dom"/>
</dbReference>
<dbReference type="PROSITE" id="PS50879">
    <property type="entry name" value="RNASE_H_1"/>
    <property type="match status" value="1"/>
</dbReference>
<dbReference type="GO" id="GO:0004523">
    <property type="term" value="F:RNA-DNA hybrid ribonuclease activity"/>
    <property type="evidence" value="ECO:0007669"/>
    <property type="project" value="UniProtKB-EC"/>
</dbReference>
<dbReference type="OrthoDB" id="8949317at2759"/>
<accession>A0A3M0K9D4</accession>
<feature type="domain" description="RNase H type-1" evidence="11">
    <location>
        <begin position="335"/>
        <end position="481"/>
    </location>
</feature>
<evidence type="ECO:0000256" key="3">
    <source>
        <dbReference type="ARBA" id="ARBA00022679"/>
    </source>
</evidence>
<feature type="domain" description="Ig-like" evidence="9">
    <location>
        <begin position="910"/>
        <end position="999"/>
    </location>
</feature>
<dbReference type="InterPro" id="IPR012337">
    <property type="entry name" value="RNaseH-like_sf"/>
</dbReference>
<keyword evidence="13" id="KW-1185">Reference proteome</keyword>